<feature type="domain" description="KfrA N-terminal DNA-binding" evidence="1">
    <location>
        <begin position="5"/>
        <end position="46"/>
    </location>
</feature>
<keyword evidence="3" id="KW-1185">Reference proteome</keyword>
<accession>A0A662ZH50</accession>
<dbReference type="Pfam" id="PF11740">
    <property type="entry name" value="KfrA_N"/>
    <property type="match status" value="1"/>
</dbReference>
<sequence length="206" mass="23910">MIPVTEAEVLRIARDLLSKGEKVSINKIRAVLGHGSYSTIMEILDRNGIKTVKTRISRNSDSSADGERLEVLRHLQKTIIKEQCHNESLKTRLHQLRDTSVIENIVLLNLVKTILVKHLSPDSEIIRFLPEDEIKWKFLKQHGDFARTTVENMERMLIEDFIKNLQTLKNNVHELHLNGDYQSLTNIEKMLKDLLNRSRNDGVYNY</sequence>
<dbReference type="GO" id="GO:0003677">
    <property type="term" value="F:DNA binding"/>
    <property type="evidence" value="ECO:0007669"/>
    <property type="project" value="UniProtKB-KW"/>
</dbReference>
<protein>
    <submittedName>
        <fullName evidence="2">Replication region DNA-binding N-term</fullName>
    </submittedName>
</protein>
<keyword evidence="2" id="KW-0238">DNA-binding</keyword>
<evidence type="ECO:0000313" key="3">
    <source>
        <dbReference type="Proteomes" id="UP000243745"/>
    </source>
</evidence>
<name>A0A662ZH50_9GAMM</name>
<evidence type="ECO:0000313" key="2">
    <source>
        <dbReference type="EMBL" id="SFP17225.1"/>
    </source>
</evidence>
<evidence type="ECO:0000259" key="1">
    <source>
        <dbReference type="Pfam" id="PF11740"/>
    </source>
</evidence>
<reference evidence="2 3" key="1">
    <citation type="submission" date="2016-10" db="EMBL/GenBank/DDBJ databases">
        <authorList>
            <person name="Varghese N."/>
            <person name="Submissions S."/>
        </authorList>
    </citation>
    <scope>NUCLEOTIDE SEQUENCE [LARGE SCALE GENOMIC DNA]</scope>
    <source>
        <strain evidence="2 3">DSM 1361</strain>
    </source>
</reference>
<dbReference type="EMBL" id="FOXF01000007">
    <property type="protein sequence ID" value="SFP17225.1"/>
    <property type="molecule type" value="Genomic_DNA"/>
</dbReference>
<dbReference type="InterPro" id="IPR021104">
    <property type="entry name" value="KfrA_DNA-bd_N"/>
</dbReference>
<dbReference type="RefSeq" id="WP_093140838.1">
    <property type="nucleotide sequence ID" value="NZ_FOXF01000007.1"/>
</dbReference>
<gene>
    <name evidence="2" type="ORF">SAMN02910344_00621</name>
</gene>
<dbReference type="AlphaFoldDB" id="A0A662ZH50"/>
<organism evidence="2 3">
    <name type="scientific">Ruminobacter amylophilus</name>
    <dbReference type="NCBI Taxonomy" id="867"/>
    <lineage>
        <taxon>Bacteria</taxon>
        <taxon>Pseudomonadati</taxon>
        <taxon>Pseudomonadota</taxon>
        <taxon>Gammaproteobacteria</taxon>
        <taxon>Aeromonadales</taxon>
        <taxon>Succinivibrionaceae</taxon>
        <taxon>Ruminobacter</taxon>
    </lineage>
</organism>
<dbReference type="Proteomes" id="UP000243745">
    <property type="component" value="Unassembled WGS sequence"/>
</dbReference>
<proteinExistence type="predicted"/>